<sequence length="184" mass="20390">MPLNVIDLIMADHRDVEMIFEKLRREPENRPALVAELAAKFVAHARAEETKVYSELAKAAPSERGEVHHGVEEHHEAEELLAALMAADPDRPEFATALEKLVKAVKHHVEEEESDILPAMAKAIPADRLIKMGRSFSQAKAEELAKPPKPKGRTKEELVEQAKEKGVEGYSSMTKDELVSALGT</sequence>
<evidence type="ECO:0000259" key="3">
    <source>
        <dbReference type="Pfam" id="PF07498"/>
    </source>
</evidence>
<evidence type="ECO:0000313" key="4">
    <source>
        <dbReference type="EMBL" id="TKK90370.1"/>
    </source>
</evidence>
<evidence type="ECO:0000259" key="2">
    <source>
        <dbReference type="Pfam" id="PF01814"/>
    </source>
</evidence>
<evidence type="ECO:0000313" key="5">
    <source>
        <dbReference type="Proteomes" id="UP000308705"/>
    </source>
</evidence>
<dbReference type="PANTHER" id="PTHR35585">
    <property type="entry name" value="HHE DOMAIN PROTEIN (AFU_ORTHOLOGUE AFUA_4G00730)"/>
    <property type="match status" value="1"/>
</dbReference>
<protein>
    <submittedName>
        <fullName evidence="4">Hemerythrin domain-containing protein</fullName>
    </submittedName>
</protein>
<dbReference type="RefSeq" id="WP_137245844.1">
    <property type="nucleotide sequence ID" value="NZ_SZQA01000003.1"/>
</dbReference>
<name>A0A4U3MMZ6_9ACTN</name>
<keyword evidence="5" id="KW-1185">Reference proteome</keyword>
<dbReference type="Proteomes" id="UP000308705">
    <property type="component" value="Unassembled WGS sequence"/>
</dbReference>
<dbReference type="AlphaFoldDB" id="A0A4U3MMZ6"/>
<accession>A0A4U3MMZ6</accession>
<dbReference type="InterPro" id="IPR011112">
    <property type="entry name" value="Rho-like_N"/>
</dbReference>
<dbReference type="Pfam" id="PF07498">
    <property type="entry name" value="Rho_N"/>
    <property type="match status" value="1"/>
</dbReference>
<feature type="compositionally biased region" description="Basic and acidic residues" evidence="1">
    <location>
        <begin position="153"/>
        <end position="167"/>
    </location>
</feature>
<dbReference type="GO" id="GO:0006353">
    <property type="term" value="P:DNA-templated transcription termination"/>
    <property type="evidence" value="ECO:0007669"/>
    <property type="project" value="InterPro"/>
</dbReference>
<dbReference type="Pfam" id="PF01814">
    <property type="entry name" value="Hemerythrin"/>
    <property type="match status" value="1"/>
</dbReference>
<reference evidence="4 5" key="1">
    <citation type="submission" date="2019-04" db="EMBL/GenBank/DDBJ databases">
        <title>Herbidospora sp. NEAU-GS14.nov., a novel actinomycete isolated from soil.</title>
        <authorList>
            <person name="Han L."/>
        </authorList>
    </citation>
    <scope>NUCLEOTIDE SEQUENCE [LARGE SCALE GENOMIC DNA]</scope>
    <source>
        <strain evidence="4 5">NEAU-GS14</strain>
    </source>
</reference>
<organism evidence="4 5">
    <name type="scientific">Herbidospora galbida</name>
    <dbReference type="NCBI Taxonomy" id="2575442"/>
    <lineage>
        <taxon>Bacteria</taxon>
        <taxon>Bacillati</taxon>
        <taxon>Actinomycetota</taxon>
        <taxon>Actinomycetes</taxon>
        <taxon>Streptosporangiales</taxon>
        <taxon>Streptosporangiaceae</taxon>
        <taxon>Herbidospora</taxon>
    </lineage>
</organism>
<dbReference type="InterPro" id="IPR012312">
    <property type="entry name" value="Hemerythrin-like"/>
</dbReference>
<evidence type="ECO:0000256" key="1">
    <source>
        <dbReference type="SAM" id="MobiDB-lite"/>
    </source>
</evidence>
<feature type="region of interest" description="Disordered" evidence="1">
    <location>
        <begin position="138"/>
        <end position="184"/>
    </location>
</feature>
<feature type="domain" description="Rho termination factor-like N-terminal" evidence="3">
    <location>
        <begin position="156"/>
        <end position="181"/>
    </location>
</feature>
<gene>
    <name evidence="4" type="ORF">FDA94_05020</name>
</gene>
<comment type="caution">
    <text evidence="4">The sequence shown here is derived from an EMBL/GenBank/DDBJ whole genome shotgun (WGS) entry which is preliminary data.</text>
</comment>
<proteinExistence type="predicted"/>
<dbReference type="PANTHER" id="PTHR35585:SF1">
    <property type="entry name" value="HHE DOMAIN PROTEIN (AFU_ORTHOLOGUE AFUA_4G00730)"/>
    <property type="match status" value="1"/>
</dbReference>
<dbReference type="Gene3D" id="1.20.120.520">
    <property type="entry name" value="nmb1532 protein domain like"/>
    <property type="match status" value="1"/>
</dbReference>
<feature type="domain" description="Hemerythrin-like" evidence="2">
    <location>
        <begin position="5"/>
        <end position="119"/>
    </location>
</feature>
<dbReference type="OrthoDB" id="5183396at2"/>
<dbReference type="EMBL" id="SZQA01000003">
    <property type="protein sequence ID" value="TKK90370.1"/>
    <property type="molecule type" value="Genomic_DNA"/>
</dbReference>